<feature type="binding site" description="axial binding residue" evidence="15">
    <location>
        <position position="49"/>
    </location>
    <ligand>
        <name>heme</name>
        <dbReference type="ChEBI" id="CHEBI:30413"/>
    </ligand>
    <ligandPart>
        <name>Fe</name>
        <dbReference type="ChEBI" id="CHEBI:18248"/>
    </ligandPart>
</feature>
<evidence type="ECO:0000256" key="12">
    <source>
        <dbReference type="ARBA" id="ARBA00023157"/>
    </source>
</evidence>
<feature type="disulfide bond" evidence="15">
    <location>
        <begin position="31"/>
        <end position="71"/>
    </location>
</feature>
<keyword evidence="12 15" id="KW-1015">Disulfide bond</keyword>
<feature type="disulfide bond" evidence="15">
    <location>
        <begin position="54"/>
        <end position="87"/>
    </location>
</feature>
<evidence type="ECO:0000256" key="16">
    <source>
        <dbReference type="SAM" id="MobiDB-lite"/>
    </source>
</evidence>
<organism evidence="19 20">
    <name type="scientific">Orbilia brochopaga</name>
    <dbReference type="NCBI Taxonomy" id="3140254"/>
    <lineage>
        <taxon>Eukaryota</taxon>
        <taxon>Fungi</taxon>
        <taxon>Dikarya</taxon>
        <taxon>Ascomycota</taxon>
        <taxon>Pezizomycotina</taxon>
        <taxon>Orbiliomycetes</taxon>
        <taxon>Orbiliales</taxon>
        <taxon>Orbiliaceae</taxon>
        <taxon>Orbilia</taxon>
    </lineage>
</organism>
<dbReference type="SMART" id="SM00747">
    <property type="entry name" value="CFEM"/>
    <property type="match status" value="1"/>
</dbReference>
<dbReference type="InterPro" id="IPR051735">
    <property type="entry name" value="CFEM_domain"/>
</dbReference>
<keyword evidence="10 15" id="KW-0408">Iron</keyword>
<feature type="region of interest" description="Disordered" evidence="16">
    <location>
        <begin position="103"/>
        <end position="177"/>
    </location>
</feature>
<evidence type="ECO:0000256" key="5">
    <source>
        <dbReference type="ARBA" id="ARBA00022525"/>
    </source>
</evidence>
<evidence type="ECO:0000256" key="7">
    <source>
        <dbReference type="ARBA" id="ARBA00022622"/>
    </source>
</evidence>
<keyword evidence="11" id="KW-0472">Membrane</keyword>
<keyword evidence="20" id="KW-1185">Reference proteome</keyword>
<keyword evidence="6 15" id="KW-0349">Heme</keyword>
<feature type="disulfide bond" evidence="15">
    <location>
        <begin position="45"/>
        <end position="52"/>
    </location>
</feature>
<evidence type="ECO:0000256" key="9">
    <source>
        <dbReference type="ARBA" id="ARBA00022729"/>
    </source>
</evidence>
<dbReference type="GO" id="GO:0005886">
    <property type="term" value="C:plasma membrane"/>
    <property type="evidence" value="ECO:0007669"/>
    <property type="project" value="UniProtKB-SubCell"/>
</dbReference>
<evidence type="ECO:0000256" key="8">
    <source>
        <dbReference type="ARBA" id="ARBA00022723"/>
    </source>
</evidence>
<evidence type="ECO:0000256" key="17">
    <source>
        <dbReference type="SAM" id="SignalP"/>
    </source>
</evidence>
<name>A0AAV9UI34_9PEZI</name>
<proteinExistence type="inferred from homology"/>
<keyword evidence="14" id="KW-0449">Lipoprotein</keyword>
<protein>
    <recommendedName>
        <fullName evidence="18">CFEM domain-containing protein</fullName>
    </recommendedName>
</protein>
<evidence type="ECO:0000256" key="2">
    <source>
        <dbReference type="ARBA" id="ARBA00004613"/>
    </source>
</evidence>
<evidence type="ECO:0000256" key="11">
    <source>
        <dbReference type="ARBA" id="ARBA00023136"/>
    </source>
</evidence>
<keyword evidence="13" id="KW-0325">Glycoprotein</keyword>
<dbReference type="InterPro" id="IPR008427">
    <property type="entry name" value="Extracellular_membr_CFEM_dom"/>
</dbReference>
<comment type="subcellular location">
    <subcellularLocation>
        <location evidence="1">Cell membrane</location>
        <topology evidence="1">Lipid-anchor</topology>
        <topology evidence="1">GPI-anchor</topology>
    </subcellularLocation>
    <subcellularLocation>
        <location evidence="2">Secreted</location>
    </subcellularLocation>
</comment>
<keyword evidence="7" id="KW-0336">GPI-anchor</keyword>
<evidence type="ECO:0000313" key="20">
    <source>
        <dbReference type="Proteomes" id="UP001375240"/>
    </source>
</evidence>
<evidence type="ECO:0000256" key="3">
    <source>
        <dbReference type="ARBA" id="ARBA00010031"/>
    </source>
</evidence>
<evidence type="ECO:0000256" key="15">
    <source>
        <dbReference type="PROSITE-ProRule" id="PRU01356"/>
    </source>
</evidence>
<evidence type="ECO:0000256" key="1">
    <source>
        <dbReference type="ARBA" id="ARBA00004609"/>
    </source>
</evidence>
<feature type="compositionally biased region" description="Polar residues" evidence="16">
    <location>
        <begin position="148"/>
        <end position="175"/>
    </location>
</feature>
<sequence>MKAATVLAVAASLSAASATLLPRQLEDIPQCALGCAVSSLGSSGCPTSDIACICKAEKFVESLIPCVQGACDAAQFEATKEGAKKLCKSAGVDLVIPDVSGSASSGAASSTGAPSSSSAGTAAPTSSGPAGASSSGSAASSSGPAPTNAPTNASGAGSNNATMTGTRSPTATGQGAPNAAGRNTIAFGGLAAVLGFAVILL</sequence>
<evidence type="ECO:0000256" key="14">
    <source>
        <dbReference type="ARBA" id="ARBA00023288"/>
    </source>
</evidence>
<keyword evidence="4" id="KW-1003">Cell membrane</keyword>
<keyword evidence="8 15" id="KW-0479">Metal-binding</keyword>
<evidence type="ECO:0000256" key="13">
    <source>
        <dbReference type="ARBA" id="ARBA00023180"/>
    </source>
</evidence>
<feature type="domain" description="CFEM" evidence="18">
    <location>
        <begin position="1"/>
        <end position="111"/>
    </location>
</feature>
<dbReference type="EMBL" id="JAVHNQ010000008">
    <property type="protein sequence ID" value="KAK6340721.1"/>
    <property type="molecule type" value="Genomic_DNA"/>
</dbReference>
<comment type="similarity">
    <text evidence="3">Belongs to the RBT5 family.</text>
</comment>
<keyword evidence="5" id="KW-0964">Secreted</keyword>
<dbReference type="Proteomes" id="UP001375240">
    <property type="component" value="Unassembled WGS sequence"/>
</dbReference>
<dbReference type="PANTHER" id="PTHR37928:SF2">
    <property type="entry name" value="GPI ANCHORED CFEM DOMAIN PROTEIN (AFU_ORTHOLOGUE AFUA_6G10580)"/>
    <property type="match status" value="1"/>
</dbReference>
<gene>
    <name evidence="19" type="ORF">TWF696_009045</name>
</gene>
<dbReference type="GO" id="GO:0005576">
    <property type="term" value="C:extracellular region"/>
    <property type="evidence" value="ECO:0007669"/>
    <property type="project" value="UniProtKB-SubCell"/>
</dbReference>
<feature type="disulfide bond" evidence="15">
    <location>
        <begin position="35"/>
        <end position="66"/>
    </location>
</feature>
<dbReference type="GO" id="GO:0046872">
    <property type="term" value="F:metal ion binding"/>
    <property type="evidence" value="ECO:0007669"/>
    <property type="project" value="UniProtKB-UniRule"/>
</dbReference>
<evidence type="ECO:0000259" key="18">
    <source>
        <dbReference type="PROSITE" id="PS52012"/>
    </source>
</evidence>
<comment type="caution">
    <text evidence="19">The sequence shown here is derived from an EMBL/GenBank/DDBJ whole genome shotgun (WGS) entry which is preliminary data.</text>
</comment>
<feature type="compositionally biased region" description="Low complexity" evidence="16">
    <location>
        <begin position="103"/>
        <end position="146"/>
    </location>
</feature>
<dbReference type="PROSITE" id="PS52012">
    <property type="entry name" value="CFEM"/>
    <property type="match status" value="1"/>
</dbReference>
<dbReference type="GO" id="GO:0098552">
    <property type="term" value="C:side of membrane"/>
    <property type="evidence" value="ECO:0007669"/>
    <property type="project" value="UniProtKB-KW"/>
</dbReference>
<evidence type="ECO:0000256" key="4">
    <source>
        <dbReference type="ARBA" id="ARBA00022475"/>
    </source>
</evidence>
<keyword evidence="9 17" id="KW-0732">Signal</keyword>
<evidence type="ECO:0000256" key="6">
    <source>
        <dbReference type="ARBA" id="ARBA00022617"/>
    </source>
</evidence>
<feature type="signal peptide" evidence="17">
    <location>
        <begin position="1"/>
        <end position="18"/>
    </location>
</feature>
<feature type="chain" id="PRO_5043709867" description="CFEM domain-containing protein" evidence="17">
    <location>
        <begin position="19"/>
        <end position="201"/>
    </location>
</feature>
<dbReference type="PANTHER" id="PTHR37928">
    <property type="entry name" value="CFEM DOMAIN PROTEIN (AFU_ORTHOLOGUE AFUA_6G14090)"/>
    <property type="match status" value="1"/>
</dbReference>
<dbReference type="Pfam" id="PF05730">
    <property type="entry name" value="CFEM"/>
    <property type="match status" value="1"/>
</dbReference>
<dbReference type="AlphaFoldDB" id="A0AAV9UI34"/>
<evidence type="ECO:0000313" key="19">
    <source>
        <dbReference type="EMBL" id="KAK6340721.1"/>
    </source>
</evidence>
<reference evidence="19 20" key="1">
    <citation type="submission" date="2019-10" db="EMBL/GenBank/DDBJ databases">
        <authorList>
            <person name="Palmer J.M."/>
        </authorList>
    </citation>
    <scope>NUCLEOTIDE SEQUENCE [LARGE SCALE GENOMIC DNA]</scope>
    <source>
        <strain evidence="19 20">TWF696</strain>
    </source>
</reference>
<accession>A0AAV9UI34</accession>
<evidence type="ECO:0000256" key="10">
    <source>
        <dbReference type="ARBA" id="ARBA00023004"/>
    </source>
</evidence>